<dbReference type="STRING" id="1052260.SAMN05660199_03162"/>
<organism evidence="1 2">
    <name type="scientific">Klenkia soli</name>
    <dbReference type="NCBI Taxonomy" id="1052260"/>
    <lineage>
        <taxon>Bacteria</taxon>
        <taxon>Bacillati</taxon>
        <taxon>Actinomycetota</taxon>
        <taxon>Actinomycetes</taxon>
        <taxon>Geodermatophilales</taxon>
        <taxon>Geodermatophilaceae</taxon>
        <taxon>Klenkia</taxon>
    </lineage>
</organism>
<gene>
    <name evidence="1" type="ORF">SAMN05660199_03162</name>
</gene>
<sequence length="263" mass="28208">MTAGRRPHRGLDPAEAAAVRDTFGVADSQVLRDHAISHVLAALSAAGLADALVFIGGTALSRTHLPDLRLSEDIDLLALEDRGVVGPAIEEAVARGLQRSHGTVAWLPPLAETRGAQSSVLVVADTITIRVQLLGATGYSRWPVERRPLEQRYSDAPPASLTTPTAAAFAGWKAATWFDREAPRDLYDLWGLGRAGLVDAEAARLFRSHGPTGGDVQPWMFDHVPTDAQWATALAHQGRIEVGPLAARDEVRRRWADAVGTSD</sequence>
<evidence type="ECO:0000313" key="1">
    <source>
        <dbReference type="EMBL" id="SDP10522.1"/>
    </source>
</evidence>
<name>A0A1H0PZE1_9ACTN</name>
<keyword evidence="2" id="KW-1185">Reference proteome</keyword>
<dbReference type="Proteomes" id="UP000199088">
    <property type="component" value="Unassembled WGS sequence"/>
</dbReference>
<dbReference type="EMBL" id="FNIR01000010">
    <property type="protein sequence ID" value="SDP10522.1"/>
    <property type="molecule type" value="Genomic_DNA"/>
</dbReference>
<dbReference type="Pfam" id="PF08843">
    <property type="entry name" value="AbiEii"/>
    <property type="match status" value="1"/>
</dbReference>
<evidence type="ECO:0000313" key="2">
    <source>
        <dbReference type="Proteomes" id="UP000199088"/>
    </source>
</evidence>
<dbReference type="Gene3D" id="3.10.450.620">
    <property type="entry name" value="JHP933, nucleotidyltransferase-like core domain"/>
    <property type="match status" value="1"/>
</dbReference>
<reference evidence="2" key="1">
    <citation type="submission" date="2016-10" db="EMBL/GenBank/DDBJ databases">
        <authorList>
            <person name="Varghese N."/>
            <person name="Submissions S."/>
        </authorList>
    </citation>
    <scope>NUCLEOTIDE SEQUENCE [LARGE SCALE GENOMIC DNA]</scope>
    <source>
        <strain evidence="2">DSM 45843</strain>
    </source>
</reference>
<keyword evidence="1" id="KW-0808">Transferase</keyword>
<accession>A0A1H0PZE1</accession>
<protein>
    <submittedName>
        <fullName evidence="1">Nucleotidyl transferase AbiEii toxin, Type IV TA system</fullName>
    </submittedName>
</protein>
<dbReference type="GO" id="GO:0016740">
    <property type="term" value="F:transferase activity"/>
    <property type="evidence" value="ECO:0007669"/>
    <property type="project" value="UniProtKB-KW"/>
</dbReference>
<proteinExistence type="predicted"/>
<dbReference type="InterPro" id="IPR014942">
    <property type="entry name" value="AbiEii"/>
</dbReference>
<dbReference type="AlphaFoldDB" id="A0A1H0PZE1"/>